<dbReference type="OrthoDB" id="9807577at2"/>
<sequence length="159" mass="17983">MGDNGACIDDSRKYRYRLWRDFDTGSGIVTFIMLNPSTADATYNDPTITRCIGFAKAWGYGRLEVVNLFAYRSTDPSVLLKANNPVGDENDRHIIEAVEKSNMVVAAWGEKGKILKRNKKVEALLKNLSVIYALEITKKGFPKHPLFVKEDVIPIEFLR</sequence>
<keyword evidence="2" id="KW-1185">Reference proteome</keyword>
<protein>
    <recommendedName>
        <fullName evidence="3">DUF1643 domain-containing protein</fullName>
    </recommendedName>
</protein>
<dbReference type="AlphaFoldDB" id="A0A498R341"/>
<evidence type="ECO:0000313" key="2">
    <source>
        <dbReference type="Proteomes" id="UP000277811"/>
    </source>
</evidence>
<organism evidence="1 2">
    <name type="scientific">Lucifera butyrica</name>
    <dbReference type="NCBI Taxonomy" id="1351585"/>
    <lineage>
        <taxon>Bacteria</taxon>
        <taxon>Bacillati</taxon>
        <taxon>Bacillota</taxon>
        <taxon>Negativicutes</taxon>
        <taxon>Veillonellales</taxon>
        <taxon>Veillonellaceae</taxon>
        <taxon>Lucifera</taxon>
    </lineage>
</organism>
<evidence type="ECO:0000313" key="1">
    <source>
        <dbReference type="EMBL" id="VBB05589.1"/>
    </source>
</evidence>
<dbReference type="RefSeq" id="WP_122626578.1">
    <property type="nucleotide sequence ID" value="NZ_UPPP01000057.1"/>
</dbReference>
<dbReference type="InterPro" id="IPR012441">
    <property type="entry name" value="DUF1643"/>
</dbReference>
<dbReference type="EMBL" id="UPPP01000057">
    <property type="protein sequence ID" value="VBB05589.1"/>
    <property type="molecule type" value="Genomic_DNA"/>
</dbReference>
<proteinExistence type="predicted"/>
<name>A0A498R341_9FIRM</name>
<accession>A0A498R341</accession>
<reference evidence="1 2" key="1">
    <citation type="submission" date="2018-06" db="EMBL/GenBank/DDBJ databases">
        <authorList>
            <person name="Strepis N."/>
        </authorList>
    </citation>
    <scope>NUCLEOTIDE SEQUENCE [LARGE SCALE GENOMIC DNA]</scope>
    <source>
        <strain evidence="1">LUCI</strain>
    </source>
</reference>
<gene>
    <name evidence="1" type="ORF">LUCI_0799</name>
</gene>
<dbReference type="Proteomes" id="UP000277811">
    <property type="component" value="Unassembled WGS sequence"/>
</dbReference>
<evidence type="ECO:0008006" key="3">
    <source>
        <dbReference type="Google" id="ProtNLM"/>
    </source>
</evidence>
<dbReference type="Pfam" id="PF07799">
    <property type="entry name" value="DUF1643"/>
    <property type="match status" value="1"/>
</dbReference>